<evidence type="ECO:0000313" key="18">
    <source>
        <dbReference type="EMBL" id="PNT62081.1"/>
    </source>
</evidence>
<dbReference type="EnsemblPlants" id="PNT62081">
    <property type="protein sequence ID" value="PNT62081"/>
    <property type="gene ID" value="BRADI_5g25175v3"/>
</dbReference>
<dbReference type="SMART" id="SM00181">
    <property type="entry name" value="EGF"/>
    <property type="match status" value="1"/>
</dbReference>
<dbReference type="Gramene" id="PNT62081">
    <property type="protein sequence ID" value="PNT62081"/>
    <property type="gene ID" value="BRADI_5g25175v3"/>
</dbReference>
<protein>
    <recommendedName>
        <fullName evidence="21">Protein kinase domain-containing protein</fullName>
    </recommendedName>
</protein>
<keyword evidence="2" id="KW-0723">Serine/threonine-protein kinase</keyword>
<evidence type="ECO:0000256" key="6">
    <source>
        <dbReference type="ARBA" id="ARBA00022737"/>
    </source>
</evidence>
<organism evidence="18">
    <name type="scientific">Brachypodium distachyon</name>
    <name type="common">Purple false brome</name>
    <name type="synonym">Trachynia distachya</name>
    <dbReference type="NCBI Taxonomy" id="15368"/>
    <lineage>
        <taxon>Eukaryota</taxon>
        <taxon>Viridiplantae</taxon>
        <taxon>Streptophyta</taxon>
        <taxon>Embryophyta</taxon>
        <taxon>Tracheophyta</taxon>
        <taxon>Spermatophyta</taxon>
        <taxon>Magnoliopsida</taxon>
        <taxon>Liliopsida</taxon>
        <taxon>Poales</taxon>
        <taxon>Poaceae</taxon>
        <taxon>BOP clade</taxon>
        <taxon>Pooideae</taxon>
        <taxon>Stipodae</taxon>
        <taxon>Brachypodieae</taxon>
        <taxon>Brachypodium</taxon>
    </lineage>
</organism>
<feature type="chain" id="PRO_5036043234" description="Protein kinase domain-containing protein" evidence="15">
    <location>
        <begin position="31"/>
        <end position="662"/>
    </location>
</feature>
<keyword evidence="14" id="KW-1133">Transmembrane helix</keyword>
<dbReference type="FunFam" id="2.10.25.10:FF:000038">
    <property type="entry name" value="Fibrillin 2"/>
    <property type="match status" value="1"/>
</dbReference>
<dbReference type="PROSITE" id="PS00010">
    <property type="entry name" value="ASX_HYDROXYL"/>
    <property type="match status" value="1"/>
</dbReference>
<keyword evidence="5 15" id="KW-0732">Signal</keyword>
<evidence type="ECO:0000256" key="9">
    <source>
        <dbReference type="ARBA" id="ARBA00022840"/>
    </source>
</evidence>
<dbReference type="InterPro" id="IPR008271">
    <property type="entry name" value="Ser/Thr_kinase_AS"/>
</dbReference>
<keyword evidence="9 13" id="KW-0067">ATP-binding</keyword>
<keyword evidence="11" id="KW-0325">Glycoprotein</keyword>
<dbReference type="InterPro" id="IPR025287">
    <property type="entry name" value="WAK_GUB"/>
</dbReference>
<dbReference type="GO" id="GO:0004674">
    <property type="term" value="F:protein serine/threonine kinase activity"/>
    <property type="evidence" value="ECO:0007669"/>
    <property type="project" value="UniProtKB-KW"/>
</dbReference>
<dbReference type="SMART" id="SM00220">
    <property type="entry name" value="S_TKc"/>
    <property type="match status" value="1"/>
</dbReference>
<dbReference type="Pfam" id="PF13947">
    <property type="entry name" value="GUB_WAK_bind"/>
    <property type="match status" value="1"/>
</dbReference>
<dbReference type="PROSITE" id="PS00108">
    <property type="entry name" value="PROTEIN_KINASE_ST"/>
    <property type="match status" value="1"/>
</dbReference>
<reference evidence="18" key="2">
    <citation type="submission" date="2017-06" db="EMBL/GenBank/DDBJ databases">
        <title>WGS assembly of Brachypodium distachyon.</title>
        <authorList>
            <consortium name="The International Brachypodium Initiative"/>
            <person name="Lucas S."/>
            <person name="Harmon-Smith M."/>
            <person name="Lail K."/>
            <person name="Tice H."/>
            <person name="Grimwood J."/>
            <person name="Bruce D."/>
            <person name="Barry K."/>
            <person name="Shu S."/>
            <person name="Lindquist E."/>
            <person name="Wang M."/>
            <person name="Pitluck S."/>
            <person name="Vogel J.P."/>
            <person name="Garvin D.F."/>
            <person name="Mockler T.C."/>
            <person name="Schmutz J."/>
            <person name="Rokhsar D."/>
            <person name="Bevan M.W."/>
        </authorList>
    </citation>
    <scope>NUCLEOTIDE SEQUENCE</scope>
    <source>
        <strain evidence="18">Bd21</strain>
    </source>
</reference>
<evidence type="ECO:0000256" key="8">
    <source>
        <dbReference type="ARBA" id="ARBA00022777"/>
    </source>
</evidence>
<keyword evidence="10" id="KW-1015">Disulfide bond</keyword>
<dbReference type="PROSITE" id="PS00107">
    <property type="entry name" value="PROTEIN_KINASE_ATP"/>
    <property type="match status" value="1"/>
</dbReference>
<dbReference type="FunFam" id="3.30.200.20:FF:000337">
    <property type="entry name" value="Wall-associated receptor kinase 3"/>
    <property type="match status" value="1"/>
</dbReference>
<evidence type="ECO:0000259" key="17">
    <source>
        <dbReference type="PROSITE" id="PS50026"/>
    </source>
</evidence>
<dbReference type="Proteomes" id="UP000008810">
    <property type="component" value="Chromosome 5"/>
</dbReference>
<keyword evidence="8" id="KW-0418">Kinase</keyword>
<comment type="caution">
    <text evidence="12">Lacks conserved residue(s) required for the propagation of feature annotation.</text>
</comment>
<reference evidence="19" key="3">
    <citation type="submission" date="2018-08" db="UniProtKB">
        <authorList>
            <consortium name="EnsemblPlants"/>
        </authorList>
    </citation>
    <scope>IDENTIFICATION</scope>
    <source>
        <strain evidence="19">cv. Bd21</strain>
    </source>
</reference>
<reference evidence="18 19" key="1">
    <citation type="journal article" date="2010" name="Nature">
        <title>Genome sequencing and analysis of the model grass Brachypodium distachyon.</title>
        <authorList>
            <consortium name="International Brachypodium Initiative"/>
        </authorList>
    </citation>
    <scope>NUCLEOTIDE SEQUENCE [LARGE SCALE GENOMIC DNA]</scope>
    <source>
        <strain evidence="18 19">Bd21</strain>
    </source>
</reference>
<accession>A0A2K2CJ77</accession>
<dbReference type="Gene3D" id="2.10.25.10">
    <property type="entry name" value="Laminin"/>
    <property type="match status" value="1"/>
</dbReference>
<dbReference type="OrthoDB" id="674570at2759"/>
<dbReference type="InterPro" id="IPR001881">
    <property type="entry name" value="EGF-like_Ca-bd_dom"/>
</dbReference>
<dbReference type="PROSITE" id="PS50011">
    <property type="entry name" value="PROTEIN_KINASE_DOM"/>
    <property type="match status" value="1"/>
</dbReference>
<dbReference type="InterPro" id="IPR000742">
    <property type="entry name" value="EGF"/>
</dbReference>
<dbReference type="Pfam" id="PF07645">
    <property type="entry name" value="EGF_CA"/>
    <property type="match status" value="1"/>
</dbReference>
<dbReference type="GO" id="GO:0030247">
    <property type="term" value="F:polysaccharide binding"/>
    <property type="evidence" value="ECO:0007669"/>
    <property type="project" value="InterPro"/>
</dbReference>
<evidence type="ECO:0000256" key="11">
    <source>
        <dbReference type="ARBA" id="ARBA00023180"/>
    </source>
</evidence>
<dbReference type="ExpressionAtlas" id="A0A2K2CJ77">
    <property type="expression patterns" value="baseline"/>
</dbReference>
<dbReference type="SUPFAM" id="SSF56112">
    <property type="entry name" value="Protein kinase-like (PK-like)"/>
    <property type="match status" value="1"/>
</dbReference>
<evidence type="ECO:0000256" key="12">
    <source>
        <dbReference type="PROSITE-ProRule" id="PRU00076"/>
    </source>
</evidence>
<feature type="signal peptide" evidence="15">
    <location>
        <begin position="1"/>
        <end position="30"/>
    </location>
</feature>
<evidence type="ECO:0000259" key="16">
    <source>
        <dbReference type="PROSITE" id="PS50011"/>
    </source>
</evidence>
<sequence>MATAPLQSRFQLLPIILLLLALATNHLVLAAEELQPKIARPGCRDKCGNISIPFPFGIGPNRCFCEKGFEVLCDDSASPPRAFLADNRTNQYVSQGSASVTDAGATSHEDNSTALPLELVSISVNTGEARAYASEYFIQQHAVRGVGDAERFDSSCTAYPPYYGYVAANGSCNGRGCCEGTLPLEIIPIKYVEVSLRSKTNHLSETNLCSYGMVVEKYIFSVPDMNGDKVLVKRHPRGVPFVLEFAIGNASCPAEGQRPPADYACVSAYSSCANATSGEGYVCKCWDNYDGNPYITDGCQDIDECKSPELYYCSSNGVCKNRPGGYDCPCKRGMRGDGKADTCKEIFPLVARVIVGAVGSVGFTIVTFLIILLKERRKMKEFYKKNGGPILEKAKLIKLFKKKELKQILKGSNIIGKGFFGEVYKGLLDNKMVAIKKPINAGVLENEQFANEVIIQSQVSHKNIVRLLGCCLEVDTPMLVDLSLDLRLSIAAQSADGLAYMHSKTNTQILHGDVKPANILLDDNFAPKIADFGLSRLIVRDTKHTEFVIGDMNYMDPIYQKEGLLTEKSDVYSFGVVILELISRRKAIHRDTNNLVNSFREVHEKERKPTELFDKDIAVTEDLEVLNSLTEMAMECLSLEVDQRPTMTEVAERLFMMSRSRK</sequence>
<dbReference type="InterPro" id="IPR018097">
    <property type="entry name" value="EGF_Ca-bd_CS"/>
</dbReference>
<gene>
    <name evidence="18" type="ORF">BRADI_5g25175v3</name>
</gene>
<feature type="binding site" evidence="13">
    <location>
        <position position="437"/>
    </location>
    <ligand>
        <name>ATP</name>
        <dbReference type="ChEBI" id="CHEBI:30616"/>
    </ligand>
</feature>
<evidence type="ECO:0000256" key="7">
    <source>
        <dbReference type="ARBA" id="ARBA00022741"/>
    </source>
</evidence>
<dbReference type="PANTHER" id="PTHR27005:SF461">
    <property type="entry name" value="PROTEIN KINASE DOMAIN-CONTAINING PROTEIN"/>
    <property type="match status" value="1"/>
</dbReference>
<dbReference type="CDD" id="cd00054">
    <property type="entry name" value="EGF_CA"/>
    <property type="match status" value="1"/>
</dbReference>
<dbReference type="EMBL" id="CM000884">
    <property type="protein sequence ID" value="PNT62081.1"/>
    <property type="molecule type" value="Genomic_DNA"/>
</dbReference>
<dbReference type="InterPro" id="IPR000719">
    <property type="entry name" value="Prot_kinase_dom"/>
</dbReference>
<proteinExistence type="predicted"/>
<dbReference type="InterPro" id="IPR017441">
    <property type="entry name" value="Protein_kinase_ATP_BS"/>
</dbReference>
<dbReference type="GO" id="GO:0007166">
    <property type="term" value="P:cell surface receptor signaling pathway"/>
    <property type="evidence" value="ECO:0000318"/>
    <property type="project" value="GO_Central"/>
</dbReference>
<dbReference type="PROSITE" id="PS50026">
    <property type="entry name" value="EGF_3"/>
    <property type="match status" value="1"/>
</dbReference>
<evidence type="ECO:0000256" key="5">
    <source>
        <dbReference type="ARBA" id="ARBA00022729"/>
    </source>
</evidence>
<keyword evidence="3 12" id="KW-0245">EGF-like domain</keyword>
<evidence type="ECO:0000313" key="19">
    <source>
        <dbReference type="EnsemblPlants" id="PNT62081"/>
    </source>
</evidence>
<feature type="domain" description="Protein kinase" evidence="16">
    <location>
        <begin position="409"/>
        <end position="656"/>
    </location>
</feature>
<dbReference type="Gene3D" id="1.10.510.10">
    <property type="entry name" value="Transferase(Phosphotransferase) domain 1"/>
    <property type="match status" value="1"/>
</dbReference>
<dbReference type="GO" id="GO:0005886">
    <property type="term" value="C:plasma membrane"/>
    <property type="evidence" value="ECO:0000318"/>
    <property type="project" value="GO_Central"/>
</dbReference>
<dbReference type="SMART" id="SM00179">
    <property type="entry name" value="EGF_CA"/>
    <property type="match status" value="1"/>
</dbReference>
<evidence type="ECO:0000313" key="20">
    <source>
        <dbReference type="Proteomes" id="UP000008810"/>
    </source>
</evidence>
<dbReference type="InterPro" id="IPR000152">
    <property type="entry name" value="EGF-type_Asp/Asn_hydroxyl_site"/>
</dbReference>
<dbReference type="InParanoid" id="A0A2K2CJ77"/>
<keyword evidence="4" id="KW-0808">Transferase</keyword>
<comment type="subcellular location">
    <subcellularLocation>
        <location evidence="1">Membrane</location>
        <topology evidence="1">Single-pass type I membrane protein</topology>
    </subcellularLocation>
</comment>
<evidence type="ECO:0000256" key="14">
    <source>
        <dbReference type="SAM" id="Phobius"/>
    </source>
</evidence>
<dbReference type="PANTHER" id="PTHR27005">
    <property type="entry name" value="WALL-ASSOCIATED RECEPTOR KINASE-LIKE 21"/>
    <property type="match status" value="1"/>
</dbReference>
<keyword evidence="20" id="KW-1185">Reference proteome</keyword>
<dbReference type="AlphaFoldDB" id="A0A2K2CJ77"/>
<name>A0A2K2CJ77_BRADI</name>
<dbReference type="InterPro" id="IPR045274">
    <property type="entry name" value="WAK-like"/>
</dbReference>
<dbReference type="SUPFAM" id="SSF57196">
    <property type="entry name" value="EGF/Laminin"/>
    <property type="match status" value="1"/>
</dbReference>
<dbReference type="GO" id="GO:0005509">
    <property type="term" value="F:calcium ion binding"/>
    <property type="evidence" value="ECO:0007669"/>
    <property type="project" value="InterPro"/>
</dbReference>
<dbReference type="Gene3D" id="3.30.200.20">
    <property type="entry name" value="Phosphorylase Kinase, domain 1"/>
    <property type="match status" value="1"/>
</dbReference>
<feature type="transmembrane region" description="Helical" evidence="14">
    <location>
        <begin position="349"/>
        <end position="373"/>
    </location>
</feature>
<keyword evidence="14" id="KW-0472">Membrane</keyword>
<evidence type="ECO:0000256" key="4">
    <source>
        <dbReference type="ARBA" id="ARBA00022679"/>
    </source>
</evidence>
<keyword evidence="6" id="KW-0677">Repeat</keyword>
<dbReference type="InterPro" id="IPR011009">
    <property type="entry name" value="Kinase-like_dom_sf"/>
</dbReference>
<dbReference type="GO" id="GO:0005524">
    <property type="term" value="F:ATP binding"/>
    <property type="evidence" value="ECO:0007669"/>
    <property type="project" value="UniProtKB-UniRule"/>
</dbReference>
<keyword evidence="7 13" id="KW-0547">Nucleotide-binding</keyword>
<evidence type="ECO:0000256" key="1">
    <source>
        <dbReference type="ARBA" id="ARBA00004479"/>
    </source>
</evidence>
<dbReference type="InterPro" id="IPR049883">
    <property type="entry name" value="NOTCH1_EGF-like"/>
</dbReference>
<evidence type="ECO:0000256" key="13">
    <source>
        <dbReference type="PROSITE-ProRule" id="PRU10141"/>
    </source>
</evidence>
<dbReference type="PROSITE" id="PS01187">
    <property type="entry name" value="EGF_CA"/>
    <property type="match status" value="1"/>
</dbReference>
<dbReference type="Pfam" id="PF00069">
    <property type="entry name" value="Pkinase"/>
    <property type="match status" value="1"/>
</dbReference>
<evidence type="ECO:0000256" key="10">
    <source>
        <dbReference type="ARBA" id="ARBA00023157"/>
    </source>
</evidence>
<feature type="domain" description="EGF-like" evidence="17">
    <location>
        <begin position="301"/>
        <end position="344"/>
    </location>
</feature>
<evidence type="ECO:0000256" key="2">
    <source>
        <dbReference type="ARBA" id="ARBA00022527"/>
    </source>
</evidence>
<keyword evidence="14" id="KW-0812">Transmembrane</keyword>
<evidence type="ECO:0000256" key="3">
    <source>
        <dbReference type="ARBA" id="ARBA00022536"/>
    </source>
</evidence>
<evidence type="ECO:0008006" key="21">
    <source>
        <dbReference type="Google" id="ProtNLM"/>
    </source>
</evidence>
<evidence type="ECO:0000256" key="15">
    <source>
        <dbReference type="SAM" id="SignalP"/>
    </source>
</evidence>